<dbReference type="Gene3D" id="2.170.150.80">
    <property type="entry name" value="NAC domain"/>
    <property type="match status" value="1"/>
</dbReference>
<organism evidence="6 7">
    <name type="scientific">Carnegiea gigantea</name>
    <dbReference type="NCBI Taxonomy" id="171969"/>
    <lineage>
        <taxon>Eukaryota</taxon>
        <taxon>Viridiplantae</taxon>
        <taxon>Streptophyta</taxon>
        <taxon>Embryophyta</taxon>
        <taxon>Tracheophyta</taxon>
        <taxon>Spermatophyta</taxon>
        <taxon>Magnoliopsida</taxon>
        <taxon>eudicotyledons</taxon>
        <taxon>Gunneridae</taxon>
        <taxon>Pentapetalae</taxon>
        <taxon>Caryophyllales</taxon>
        <taxon>Cactineae</taxon>
        <taxon>Cactaceae</taxon>
        <taxon>Cactoideae</taxon>
        <taxon>Echinocereeae</taxon>
        <taxon>Carnegiea</taxon>
    </lineage>
</organism>
<dbReference type="InterPro" id="IPR036093">
    <property type="entry name" value="NAC_dom_sf"/>
</dbReference>
<evidence type="ECO:0000256" key="1">
    <source>
        <dbReference type="ARBA" id="ARBA00023015"/>
    </source>
</evidence>
<evidence type="ECO:0000256" key="3">
    <source>
        <dbReference type="ARBA" id="ARBA00023163"/>
    </source>
</evidence>
<dbReference type="PANTHER" id="PTHR31744">
    <property type="entry name" value="PROTEIN CUP-SHAPED COTYLEDON 2-RELATED"/>
    <property type="match status" value="1"/>
</dbReference>
<dbReference type="GO" id="GO:0003677">
    <property type="term" value="F:DNA binding"/>
    <property type="evidence" value="ECO:0007669"/>
    <property type="project" value="UniProtKB-KW"/>
</dbReference>
<evidence type="ECO:0000256" key="4">
    <source>
        <dbReference type="ARBA" id="ARBA00023242"/>
    </source>
</evidence>
<name>A0A9Q1KCR2_9CARY</name>
<keyword evidence="1" id="KW-0805">Transcription regulation</keyword>
<dbReference type="AlphaFoldDB" id="A0A9Q1KCR2"/>
<proteinExistence type="predicted"/>
<dbReference type="GO" id="GO:0006355">
    <property type="term" value="P:regulation of DNA-templated transcription"/>
    <property type="evidence" value="ECO:0007669"/>
    <property type="project" value="InterPro"/>
</dbReference>
<dbReference type="PROSITE" id="PS51005">
    <property type="entry name" value="NAC"/>
    <property type="match status" value="1"/>
</dbReference>
<dbReference type="PANTHER" id="PTHR31744:SF220">
    <property type="entry name" value="LOW QUALITY PROTEIN: NAC DOMAIN-CONTAINING PROTEIN 90-LIKE"/>
    <property type="match status" value="1"/>
</dbReference>
<keyword evidence="2" id="KW-0238">DNA-binding</keyword>
<dbReference type="Pfam" id="PF02365">
    <property type="entry name" value="NAM"/>
    <property type="match status" value="1"/>
</dbReference>
<dbReference type="SUPFAM" id="SSF101941">
    <property type="entry name" value="NAC domain"/>
    <property type="match status" value="1"/>
</dbReference>
<sequence length="282" mass="31386">MELPPGFRFYPTEEELIAFYLHHKLHALGPELDRVIPSIDFYSFEPSQLPGLAGELCNGDTEQWFFFSPRQEKEARGGRPSRTTGSGYWKATGSPTYVYSSENNKVIGMKKTMVFYEGKAPTGRKTKWKMNEYKAIKLHQHVLNNPNTSSTSTIPELRHELSLCRVYITSGCARAFDRRPPGRLSINTNAQDAIASSSKDHQVQANRTVPVSLQNDVKNAAGATFLMEKSCSLSAASSNSGGNYHCIFHPDKGTAVTANNGIEITADDDLETFSDLQQLNWL</sequence>
<dbReference type="InterPro" id="IPR003441">
    <property type="entry name" value="NAC-dom"/>
</dbReference>
<protein>
    <recommendedName>
        <fullName evidence="5">NAC domain-containing protein</fullName>
    </recommendedName>
</protein>
<evidence type="ECO:0000313" key="6">
    <source>
        <dbReference type="EMBL" id="KAJ8440530.1"/>
    </source>
</evidence>
<comment type="caution">
    <text evidence="6">The sequence shown here is derived from an EMBL/GenBank/DDBJ whole genome shotgun (WGS) entry which is preliminary data.</text>
</comment>
<keyword evidence="4" id="KW-0539">Nucleus</keyword>
<dbReference type="Proteomes" id="UP001153076">
    <property type="component" value="Unassembled WGS sequence"/>
</dbReference>
<evidence type="ECO:0000256" key="2">
    <source>
        <dbReference type="ARBA" id="ARBA00023125"/>
    </source>
</evidence>
<reference evidence="6" key="1">
    <citation type="submission" date="2022-04" db="EMBL/GenBank/DDBJ databases">
        <title>Carnegiea gigantea Genome sequencing and assembly v2.</title>
        <authorList>
            <person name="Copetti D."/>
            <person name="Sanderson M.J."/>
            <person name="Burquez A."/>
            <person name="Wojciechowski M.F."/>
        </authorList>
    </citation>
    <scope>NUCLEOTIDE SEQUENCE</scope>
    <source>
        <strain evidence="6">SGP5-SGP5p</strain>
        <tissue evidence="6">Aerial part</tissue>
    </source>
</reference>
<gene>
    <name evidence="6" type="ORF">Cgig2_028659</name>
</gene>
<accession>A0A9Q1KCR2</accession>
<evidence type="ECO:0000259" key="5">
    <source>
        <dbReference type="PROSITE" id="PS51005"/>
    </source>
</evidence>
<keyword evidence="3" id="KW-0804">Transcription</keyword>
<dbReference type="EMBL" id="JAKOGI010000187">
    <property type="protein sequence ID" value="KAJ8440530.1"/>
    <property type="molecule type" value="Genomic_DNA"/>
</dbReference>
<evidence type="ECO:0000313" key="7">
    <source>
        <dbReference type="Proteomes" id="UP001153076"/>
    </source>
</evidence>
<keyword evidence="7" id="KW-1185">Reference proteome</keyword>
<dbReference type="OrthoDB" id="622307at2759"/>
<feature type="domain" description="NAC" evidence="5">
    <location>
        <begin position="3"/>
        <end position="169"/>
    </location>
</feature>